<evidence type="ECO:0000256" key="11">
    <source>
        <dbReference type="ARBA" id="ARBA00023160"/>
    </source>
</evidence>
<accession>R7Z6A0</accession>
<feature type="transmembrane region" description="Helical" evidence="14">
    <location>
        <begin position="163"/>
        <end position="184"/>
    </location>
</feature>
<evidence type="ECO:0000256" key="6">
    <source>
        <dbReference type="ARBA" id="ARBA00022692"/>
    </source>
</evidence>
<evidence type="ECO:0000256" key="10">
    <source>
        <dbReference type="ARBA" id="ARBA00023136"/>
    </source>
</evidence>
<name>R7Z6A0_CONA1</name>
<evidence type="ECO:0000313" key="16">
    <source>
        <dbReference type="Proteomes" id="UP000016924"/>
    </source>
</evidence>
<dbReference type="STRING" id="1168221.R7Z6A0"/>
<evidence type="ECO:0000256" key="1">
    <source>
        <dbReference type="ARBA" id="ARBA00004141"/>
    </source>
</evidence>
<feature type="transmembrane region" description="Helical" evidence="14">
    <location>
        <begin position="27"/>
        <end position="51"/>
    </location>
</feature>
<comment type="function">
    <text evidence="14">Catalyzes the third of the four reactions of the long-chain fatty acids elongation cycle. This endoplasmic reticulum-bound enzymatic process, allows the addition of two carbons to the chain of long- and very long-chain fatty acids/VLCFAs per cycle. This enzyme catalyzes the dehydration of the 3-hydroxyacyl-CoA intermediate into trans-2,3-enoyl-CoA, within each cycle of fatty acid elongation. Thereby, it participates to the production of VLCFAs of different chain lengths that are involved in multiple biological processes as precursors of membrane lipids and lipid mediators.</text>
</comment>
<evidence type="ECO:0000313" key="15">
    <source>
        <dbReference type="EMBL" id="EON69710.1"/>
    </source>
</evidence>
<keyword evidence="6 14" id="KW-0812">Transmembrane</keyword>
<dbReference type="AlphaFoldDB" id="R7Z6A0"/>
<evidence type="ECO:0000256" key="3">
    <source>
        <dbReference type="ARBA" id="ARBA00007811"/>
    </source>
</evidence>
<keyword evidence="12 14" id="KW-0456">Lyase</keyword>
<comment type="similarity">
    <text evidence="3 14">Belongs to the very long-chain fatty acids dehydratase HACD family.</text>
</comment>
<dbReference type="InterPro" id="IPR007482">
    <property type="entry name" value="Tyr_Pase-like_PTPLA"/>
</dbReference>
<reference evidence="16" key="1">
    <citation type="submission" date="2012-06" db="EMBL/GenBank/DDBJ databases">
        <title>The genome sequence of Coniosporium apollinis CBS 100218.</title>
        <authorList>
            <consortium name="The Broad Institute Genome Sequencing Platform"/>
            <person name="Cuomo C."/>
            <person name="Gorbushina A."/>
            <person name="Noack S."/>
            <person name="Walker B."/>
            <person name="Young S.K."/>
            <person name="Zeng Q."/>
            <person name="Gargeya S."/>
            <person name="Fitzgerald M."/>
            <person name="Haas B."/>
            <person name="Abouelleil A."/>
            <person name="Alvarado L."/>
            <person name="Arachchi H.M."/>
            <person name="Berlin A.M."/>
            <person name="Chapman S.B."/>
            <person name="Goldberg J."/>
            <person name="Griggs A."/>
            <person name="Gujja S."/>
            <person name="Hansen M."/>
            <person name="Howarth C."/>
            <person name="Imamovic A."/>
            <person name="Larimer J."/>
            <person name="McCowan C."/>
            <person name="Montmayeur A."/>
            <person name="Murphy C."/>
            <person name="Neiman D."/>
            <person name="Pearson M."/>
            <person name="Priest M."/>
            <person name="Roberts A."/>
            <person name="Saif S."/>
            <person name="Shea T."/>
            <person name="Sisk P."/>
            <person name="Sykes S."/>
            <person name="Wortman J."/>
            <person name="Nusbaum C."/>
            <person name="Birren B."/>
        </authorList>
    </citation>
    <scope>NUCLEOTIDE SEQUENCE [LARGE SCALE GENOMIC DNA]</scope>
    <source>
        <strain evidence="16">CBS 100218</strain>
    </source>
</reference>
<dbReference type="UniPathway" id="UPA00094"/>
<keyword evidence="11 14" id="KW-0275">Fatty acid biosynthesis</keyword>
<evidence type="ECO:0000256" key="5">
    <source>
        <dbReference type="ARBA" id="ARBA00022516"/>
    </source>
</evidence>
<dbReference type="eggNOG" id="KOG3187">
    <property type="taxonomic scope" value="Eukaryota"/>
</dbReference>
<dbReference type="GO" id="GO:0030497">
    <property type="term" value="P:fatty acid elongation"/>
    <property type="evidence" value="ECO:0007669"/>
    <property type="project" value="EnsemblFungi"/>
</dbReference>
<keyword evidence="10 14" id="KW-0472">Membrane</keyword>
<dbReference type="HOGENOM" id="CLU_034302_6_1_1"/>
<protein>
    <recommendedName>
        <fullName evidence="4 14">Very-long-chain (3R)-3-hydroxyacyl-CoA dehydratase</fullName>
        <ecNumber evidence="4 14">4.2.1.134</ecNumber>
    </recommendedName>
</protein>
<dbReference type="RefSeq" id="XP_007785027.1">
    <property type="nucleotide sequence ID" value="XM_007786837.1"/>
</dbReference>
<evidence type="ECO:0000256" key="7">
    <source>
        <dbReference type="ARBA" id="ARBA00022832"/>
    </source>
</evidence>
<dbReference type="PANTHER" id="PTHR11035">
    <property type="entry name" value="VERY-LONG-CHAIN (3R)-3-HYDROXYACYL-COA DEHYDRATASE"/>
    <property type="match status" value="1"/>
</dbReference>
<dbReference type="Proteomes" id="UP000016924">
    <property type="component" value="Unassembled WGS sequence"/>
</dbReference>
<keyword evidence="8 14" id="KW-1133">Transmembrane helix</keyword>
<evidence type="ECO:0000256" key="14">
    <source>
        <dbReference type="RuleBase" id="RU363109"/>
    </source>
</evidence>
<dbReference type="GeneID" id="19906281"/>
<comment type="caution">
    <text evidence="14">Lacks conserved residue(s) required for the propagation of feature annotation.</text>
</comment>
<keyword evidence="16" id="KW-1185">Reference proteome</keyword>
<dbReference type="PANTHER" id="PTHR11035:SF3">
    <property type="entry name" value="VERY-LONG-CHAIN (3R)-3-HYDROXYACYL-COA DEHYDRATASE"/>
    <property type="match status" value="1"/>
</dbReference>
<sequence length="243" mass="26670">MTSSVPPSAEPSPRAARSGGAKRTYLLTYNFVSTILWAAVLGRVVLTVLFAGWGSVYRSTGDFAFWTQLGAVAEVGHAALGLVRAPLLTTAMQVASRLLLVGLARLFPRTASSTPFYTTMLLAWSVTEVIRYAYFVCVLWGASKPRSEVGSEARGEGGDKSSAVPAWLSWLRYNTFFVLYPLGISSEVAVVWKAVEPAGRVNLAWAYFLRLVLAVYVPGSYILYTHMMAQRRKVMQGKQRMAQ</sequence>
<dbReference type="GO" id="GO:0042761">
    <property type="term" value="P:very long-chain fatty acid biosynthetic process"/>
    <property type="evidence" value="ECO:0007669"/>
    <property type="project" value="TreeGrafter"/>
</dbReference>
<gene>
    <name evidence="15" type="ORF">W97_08970</name>
</gene>
<dbReference type="Pfam" id="PF04387">
    <property type="entry name" value="PTPLA"/>
    <property type="match status" value="1"/>
</dbReference>
<comment type="pathway">
    <text evidence="2 14">Lipid metabolism; fatty acid biosynthesis.</text>
</comment>
<dbReference type="EMBL" id="JH767625">
    <property type="protein sequence ID" value="EON69710.1"/>
    <property type="molecule type" value="Genomic_DNA"/>
</dbReference>
<keyword evidence="5 14" id="KW-0444">Lipid biosynthesis</keyword>
<dbReference type="GO" id="GO:0005789">
    <property type="term" value="C:endoplasmic reticulum membrane"/>
    <property type="evidence" value="ECO:0007669"/>
    <property type="project" value="UniProtKB-SubCell"/>
</dbReference>
<evidence type="ECO:0000256" key="9">
    <source>
        <dbReference type="ARBA" id="ARBA00023098"/>
    </source>
</evidence>
<evidence type="ECO:0000256" key="4">
    <source>
        <dbReference type="ARBA" id="ARBA00013122"/>
    </source>
</evidence>
<comment type="subcellular location">
    <subcellularLocation>
        <location evidence="14">Endoplasmic reticulum membrane</location>
        <topology evidence="14">Multi-pass membrane protein</topology>
    </subcellularLocation>
    <subcellularLocation>
        <location evidence="1">Membrane</location>
        <topology evidence="1">Multi-pass membrane protein</topology>
    </subcellularLocation>
</comment>
<dbReference type="GO" id="GO:0102158">
    <property type="term" value="F:very-long-chain (3R)-3-hydroxyacyl-CoA dehydratase activity"/>
    <property type="evidence" value="ECO:0007669"/>
    <property type="project" value="UniProtKB-EC"/>
</dbReference>
<dbReference type="GO" id="GO:0030148">
    <property type="term" value="P:sphingolipid biosynthetic process"/>
    <property type="evidence" value="ECO:0007669"/>
    <property type="project" value="EnsemblFungi"/>
</dbReference>
<evidence type="ECO:0000256" key="13">
    <source>
        <dbReference type="ARBA" id="ARBA00036671"/>
    </source>
</evidence>
<dbReference type="GO" id="GO:0007034">
    <property type="term" value="P:vacuolar transport"/>
    <property type="evidence" value="ECO:0007669"/>
    <property type="project" value="EnsemblFungi"/>
</dbReference>
<keyword evidence="9 14" id="KW-0443">Lipid metabolism</keyword>
<evidence type="ECO:0000256" key="8">
    <source>
        <dbReference type="ARBA" id="ARBA00022989"/>
    </source>
</evidence>
<keyword evidence="7 14" id="KW-0276">Fatty acid metabolism</keyword>
<keyword evidence="14" id="KW-0256">Endoplasmic reticulum</keyword>
<comment type="catalytic activity">
    <reaction evidence="13 14">
        <text>a very-long-chain (3R)-3-hydroxyacyl-CoA = a very-long-chain (2E)-enoyl-CoA + H2O</text>
        <dbReference type="Rhea" id="RHEA:45812"/>
        <dbReference type="ChEBI" id="CHEBI:15377"/>
        <dbReference type="ChEBI" id="CHEBI:83728"/>
        <dbReference type="ChEBI" id="CHEBI:85440"/>
        <dbReference type="EC" id="4.2.1.134"/>
    </reaction>
</comment>
<dbReference type="OMA" id="WSYILWQ"/>
<dbReference type="OrthoDB" id="46988at2759"/>
<evidence type="ECO:0000256" key="2">
    <source>
        <dbReference type="ARBA" id="ARBA00005194"/>
    </source>
</evidence>
<dbReference type="EC" id="4.2.1.134" evidence="4 14"/>
<proteinExistence type="inferred from homology"/>
<evidence type="ECO:0000256" key="12">
    <source>
        <dbReference type="ARBA" id="ARBA00023239"/>
    </source>
</evidence>
<feature type="transmembrane region" description="Helical" evidence="14">
    <location>
        <begin position="204"/>
        <end position="224"/>
    </location>
</feature>
<organism evidence="15 16">
    <name type="scientific">Coniosporium apollinis (strain CBS 100218)</name>
    <name type="common">Rock-inhabiting black yeast</name>
    <dbReference type="NCBI Taxonomy" id="1168221"/>
    <lineage>
        <taxon>Eukaryota</taxon>
        <taxon>Fungi</taxon>
        <taxon>Dikarya</taxon>
        <taxon>Ascomycota</taxon>
        <taxon>Pezizomycotina</taxon>
        <taxon>Dothideomycetes</taxon>
        <taxon>Dothideomycetes incertae sedis</taxon>
        <taxon>Coniosporium</taxon>
    </lineage>
</organism>
<dbReference type="GO" id="GO:0000324">
    <property type="term" value="C:fungal-type vacuole"/>
    <property type="evidence" value="ECO:0007669"/>
    <property type="project" value="EnsemblFungi"/>
</dbReference>